<dbReference type="EMBL" id="AP024525">
    <property type="protein sequence ID" value="BCT75537.1"/>
    <property type="molecule type" value="Genomic_DNA"/>
</dbReference>
<dbReference type="Proteomes" id="UP001319861">
    <property type="component" value="Chromosome"/>
</dbReference>
<name>A0ABN6FHJ5_SINCY</name>
<feature type="compositionally biased region" description="Low complexity" evidence="1">
    <location>
        <begin position="175"/>
        <end position="192"/>
    </location>
</feature>
<evidence type="ECO:0000256" key="1">
    <source>
        <dbReference type="SAM" id="MobiDB-lite"/>
    </source>
</evidence>
<feature type="region of interest" description="Disordered" evidence="1">
    <location>
        <begin position="148"/>
        <end position="201"/>
    </location>
</feature>
<organism evidence="2 3">
    <name type="scientific">Sinomonas cyclohexanicum</name>
    <name type="common">Corynebacterium cyclohexanicum</name>
    <dbReference type="NCBI Taxonomy" id="322009"/>
    <lineage>
        <taxon>Bacteria</taxon>
        <taxon>Bacillati</taxon>
        <taxon>Actinomycetota</taxon>
        <taxon>Actinomycetes</taxon>
        <taxon>Micrococcales</taxon>
        <taxon>Micrococcaceae</taxon>
        <taxon>Sinomonas</taxon>
    </lineage>
</organism>
<sequence>MPLGNYQVVLPNGTIVGAGTTVNLTAIRGLRSLINTRTGDVPKAQQDGAFPGYNLLGVRVVQIDWLVFNPAVNTESAMANLTAGWQNVKDPTTVVLRVGDWLRQQANIGPTLPVSSLQIQLPGRAYPILVFGRPTKLDTPVDLNFQYGNVTAPPSSPAPTPSSTTPSSRPRRAGSRTPPAAARSPPRSTTPSGHPRAGPSP</sequence>
<reference evidence="2 3" key="1">
    <citation type="journal article" date="2021" name="J. Biosci. Bioeng.">
        <title>Identification and characterization of a chc gene cluster responsible for the aromatization pathway of cyclohexanecarboxylate degradation in Sinomonas cyclohexanicum ATCC 51369.</title>
        <authorList>
            <person name="Yamamoto T."/>
            <person name="Hasegawa Y."/>
            <person name="Lau P.C.K."/>
            <person name="Iwaki H."/>
        </authorList>
    </citation>
    <scope>NUCLEOTIDE SEQUENCE [LARGE SCALE GENOMIC DNA]</scope>
    <source>
        <strain evidence="2 3">ATCC 51369</strain>
    </source>
</reference>
<dbReference type="RefSeq" id="WP_229233129.1">
    <property type="nucleotide sequence ID" value="NZ_AP024525.1"/>
</dbReference>
<keyword evidence="3" id="KW-1185">Reference proteome</keyword>
<accession>A0ABN6FHJ5</accession>
<proteinExistence type="predicted"/>
<protein>
    <submittedName>
        <fullName evidence="2">Uncharacterized protein</fullName>
    </submittedName>
</protein>
<evidence type="ECO:0000313" key="2">
    <source>
        <dbReference type="EMBL" id="BCT75537.1"/>
    </source>
</evidence>
<evidence type="ECO:0000313" key="3">
    <source>
        <dbReference type="Proteomes" id="UP001319861"/>
    </source>
</evidence>
<gene>
    <name evidence="2" type="ORF">SCMU_13790</name>
</gene>